<keyword evidence="5 8" id="KW-1133">Transmembrane helix</keyword>
<keyword evidence="4 7" id="KW-0812">Transmembrane</keyword>
<comment type="subcellular location">
    <subcellularLocation>
        <location evidence="1 7">Cell membrane</location>
        <topology evidence="1 7">Multi-pass membrane protein</topology>
    </subcellularLocation>
</comment>
<comment type="similarity">
    <text evidence="7">Belongs to the drug/metabolite transporter (DMT) superfamily. Small multidrug resistance (SMR) (TC 2.A.7.1) family.</text>
</comment>
<evidence type="ECO:0000256" key="6">
    <source>
        <dbReference type="ARBA" id="ARBA00023136"/>
    </source>
</evidence>
<evidence type="ECO:0000256" key="1">
    <source>
        <dbReference type="ARBA" id="ARBA00004651"/>
    </source>
</evidence>
<dbReference type="Pfam" id="PF00893">
    <property type="entry name" value="Multi_Drug_Res"/>
    <property type="match status" value="1"/>
</dbReference>
<organism evidence="9 10">
    <name type="scientific">Convivina intestini</name>
    <dbReference type="NCBI Taxonomy" id="1505726"/>
    <lineage>
        <taxon>Bacteria</taxon>
        <taxon>Bacillati</taxon>
        <taxon>Bacillota</taxon>
        <taxon>Bacilli</taxon>
        <taxon>Lactobacillales</taxon>
        <taxon>Lactobacillaceae</taxon>
        <taxon>Convivina</taxon>
    </lineage>
</organism>
<evidence type="ECO:0000256" key="8">
    <source>
        <dbReference type="SAM" id="Phobius"/>
    </source>
</evidence>
<name>A0A2U1D7N1_9LACO</name>
<evidence type="ECO:0000313" key="9">
    <source>
        <dbReference type="EMBL" id="PVY83693.1"/>
    </source>
</evidence>
<dbReference type="OrthoDB" id="21828at2"/>
<evidence type="ECO:0000256" key="4">
    <source>
        <dbReference type="ARBA" id="ARBA00022692"/>
    </source>
</evidence>
<comment type="caution">
    <text evidence="9">The sequence shown here is derived from an EMBL/GenBank/DDBJ whole genome shotgun (WGS) entry which is preliminary data.</text>
</comment>
<accession>A0A2U1D7N1</accession>
<dbReference type="RefSeq" id="WP_089938854.1">
    <property type="nucleotide sequence ID" value="NZ_CAKOEW010000005.1"/>
</dbReference>
<feature type="transmembrane region" description="Helical" evidence="8">
    <location>
        <begin position="84"/>
        <end position="103"/>
    </location>
</feature>
<evidence type="ECO:0000256" key="5">
    <source>
        <dbReference type="ARBA" id="ARBA00022989"/>
    </source>
</evidence>
<dbReference type="InterPro" id="IPR045324">
    <property type="entry name" value="Small_multidrug_res"/>
</dbReference>
<keyword evidence="10" id="KW-1185">Reference proteome</keyword>
<dbReference type="PANTHER" id="PTHR30561">
    <property type="entry name" value="SMR FAMILY PROTON-DEPENDENT DRUG EFFLUX TRANSPORTER SUGE"/>
    <property type="match status" value="1"/>
</dbReference>
<dbReference type="InterPro" id="IPR000390">
    <property type="entry name" value="Small_drug/metabolite_transptr"/>
</dbReference>
<dbReference type="Gene3D" id="1.10.3730.20">
    <property type="match status" value="1"/>
</dbReference>
<dbReference type="Proteomes" id="UP000245433">
    <property type="component" value="Unassembled WGS sequence"/>
</dbReference>
<protein>
    <submittedName>
        <fullName evidence="9">Small multidrug resistance pump</fullName>
    </submittedName>
</protein>
<reference evidence="9 10" key="1">
    <citation type="submission" date="2018-04" db="EMBL/GenBank/DDBJ databases">
        <title>Genomic Encyclopedia of Type Strains, Phase IV (KMG-IV): sequencing the most valuable type-strain genomes for metagenomic binning, comparative biology and taxonomic classification.</title>
        <authorList>
            <person name="Goeker M."/>
        </authorList>
    </citation>
    <scope>NUCLEOTIDE SEQUENCE [LARGE SCALE GENOMIC DNA]</scope>
    <source>
        <strain evidence="9 10">DSM 28795</strain>
    </source>
</reference>
<keyword evidence="2" id="KW-0813">Transport</keyword>
<keyword evidence="3" id="KW-1003">Cell membrane</keyword>
<proteinExistence type="inferred from homology"/>
<dbReference type="PANTHER" id="PTHR30561:SF1">
    <property type="entry name" value="MULTIDRUG TRANSPORTER EMRE"/>
    <property type="match status" value="1"/>
</dbReference>
<dbReference type="GO" id="GO:0022857">
    <property type="term" value="F:transmembrane transporter activity"/>
    <property type="evidence" value="ECO:0007669"/>
    <property type="project" value="InterPro"/>
</dbReference>
<dbReference type="InterPro" id="IPR037185">
    <property type="entry name" value="EmrE-like"/>
</dbReference>
<evidence type="ECO:0000256" key="2">
    <source>
        <dbReference type="ARBA" id="ARBA00022448"/>
    </source>
</evidence>
<gene>
    <name evidence="9" type="ORF">C7384_1063</name>
</gene>
<evidence type="ECO:0000313" key="10">
    <source>
        <dbReference type="Proteomes" id="UP000245433"/>
    </source>
</evidence>
<feature type="transmembrane region" description="Helical" evidence="8">
    <location>
        <begin position="57"/>
        <end position="78"/>
    </location>
</feature>
<sequence length="106" mass="11532">MGYLLLALAIAGEIIATNLLKASAGFTRLWPSVGSMLTYGFCFYCFALSLKSVNLSIAYAVWAGLGIVITTLIAVFFWKEPINWPIIIGITLIVIGVVIVSWFEPS</sequence>
<feature type="transmembrane region" description="Helical" evidence="8">
    <location>
        <begin position="32"/>
        <end position="50"/>
    </location>
</feature>
<dbReference type="FunFam" id="1.10.3730.20:FF:000001">
    <property type="entry name" value="Quaternary ammonium compound resistance transporter SugE"/>
    <property type="match status" value="1"/>
</dbReference>
<evidence type="ECO:0000256" key="3">
    <source>
        <dbReference type="ARBA" id="ARBA00022475"/>
    </source>
</evidence>
<dbReference type="EMBL" id="QEKT01000006">
    <property type="protein sequence ID" value="PVY83693.1"/>
    <property type="molecule type" value="Genomic_DNA"/>
</dbReference>
<evidence type="ECO:0000256" key="7">
    <source>
        <dbReference type="RuleBase" id="RU003942"/>
    </source>
</evidence>
<dbReference type="AlphaFoldDB" id="A0A2U1D7N1"/>
<dbReference type="GO" id="GO:0005886">
    <property type="term" value="C:plasma membrane"/>
    <property type="evidence" value="ECO:0007669"/>
    <property type="project" value="UniProtKB-SubCell"/>
</dbReference>
<keyword evidence="6 8" id="KW-0472">Membrane</keyword>
<dbReference type="SUPFAM" id="SSF103481">
    <property type="entry name" value="Multidrug resistance efflux transporter EmrE"/>
    <property type="match status" value="1"/>
</dbReference>